<keyword evidence="3" id="KW-1185">Reference proteome</keyword>
<evidence type="ECO:0000256" key="1">
    <source>
        <dbReference type="SAM" id="MobiDB-lite"/>
    </source>
</evidence>
<evidence type="ECO:0000313" key="2">
    <source>
        <dbReference type="EMBL" id="CAB9517263.1"/>
    </source>
</evidence>
<protein>
    <submittedName>
        <fullName evidence="2">Uncharacterized protein</fullName>
    </submittedName>
</protein>
<gene>
    <name evidence="2" type="ORF">SEMRO_844_G209900.1</name>
</gene>
<reference evidence="2" key="1">
    <citation type="submission" date="2020-06" db="EMBL/GenBank/DDBJ databases">
        <authorList>
            <consortium name="Plant Systems Biology data submission"/>
        </authorList>
    </citation>
    <scope>NUCLEOTIDE SEQUENCE</scope>
    <source>
        <strain evidence="2">D6</strain>
    </source>
</reference>
<comment type="caution">
    <text evidence="2">The sequence shown here is derived from an EMBL/GenBank/DDBJ whole genome shotgun (WGS) entry which is preliminary data.</text>
</comment>
<name>A0A9N8EAJ1_9STRA</name>
<proteinExistence type="predicted"/>
<dbReference type="EMBL" id="CAICTM010000843">
    <property type="protein sequence ID" value="CAB9517263.1"/>
    <property type="molecule type" value="Genomic_DNA"/>
</dbReference>
<feature type="region of interest" description="Disordered" evidence="1">
    <location>
        <begin position="36"/>
        <end position="56"/>
    </location>
</feature>
<dbReference type="Proteomes" id="UP001153069">
    <property type="component" value="Unassembled WGS sequence"/>
</dbReference>
<feature type="region of interest" description="Disordered" evidence="1">
    <location>
        <begin position="261"/>
        <end position="281"/>
    </location>
</feature>
<feature type="region of interest" description="Disordered" evidence="1">
    <location>
        <begin position="335"/>
        <end position="365"/>
    </location>
</feature>
<organism evidence="2 3">
    <name type="scientific">Seminavis robusta</name>
    <dbReference type="NCBI Taxonomy" id="568900"/>
    <lineage>
        <taxon>Eukaryota</taxon>
        <taxon>Sar</taxon>
        <taxon>Stramenopiles</taxon>
        <taxon>Ochrophyta</taxon>
        <taxon>Bacillariophyta</taxon>
        <taxon>Bacillariophyceae</taxon>
        <taxon>Bacillariophycidae</taxon>
        <taxon>Naviculales</taxon>
        <taxon>Naviculaceae</taxon>
        <taxon>Seminavis</taxon>
    </lineage>
</organism>
<accession>A0A9N8EAJ1</accession>
<dbReference type="AlphaFoldDB" id="A0A9N8EAJ1"/>
<feature type="region of interest" description="Disordered" evidence="1">
    <location>
        <begin position="208"/>
        <end position="233"/>
    </location>
</feature>
<evidence type="ECO:0000313" key="3">
    <source>
        <dbReference type="Proteomes" id="UP001153069"/>
    </source>
</evidence>
<sequence length="365" mass="39643">MSQTMKFPEIVLPVSSSNCSLDVSVLSMGSSCDSCSSFSSMDPPPRRKPSQDRLTAGMQVHRRRKSNVKFNFKGTNKSRWTNTMEAISSAGMTSVPFRKPSNPGLVHMHHAPNRQSDIAANLPCRKCSDPRLYKLVVDAPASAPTRKFSNPTPLFHLGGLRSSPQQGKAATAALNQAFNNSGSSLSSSGSSSANSNFRWKTGSQFCAHPPLRSTNPLSGKAQPPSRPNRKGSLMDFNILSSWDVSPCQCPHDDIRHTSITEGLDNSEHSTDSMPPPLPARKESLMDFDDALSTAANSGCGHFHPSPRTQVRRFVQHNLQKSMPSVPLRRGSIIPPPPEFARQVSSASSAPVIPARQESLMDLNDL</sequence>